<protein>
    <submittedName>
        <fullName evidence="2">N-acetyltransferase</fullName>
    </submittedName>
</protein>
<dbReference type="EMBL" id="RCBY01000084">
    <property type="protein sequence ID" value="RQH40860.1"/>
    <property type="molecule type" value="Genomic_DNA"/>
</dbReference>
<dbReference type="PANTHER" id="PTHR43138">
    <property type="entry name" value="ACETYLTRANSFERASE, GNAT FAMILY"/>
    <property type="match status" value="1"/>
</dbReference>
<dbReference type="AlphaFoldDB" id="A0A3N6NUD5"/>
<dbReference type="Proteomes" id="UP000269154">
    <property type="component" value="Unassembled WGS sequence"/>
</dbReference>
<evidence type="ECO:0000259" key="1">
    <source>
        <dbReference type="PROSITE" id="PS51186"/>
    </source>
</evidence>
<dbReference type="OrthoDB" id="948250at2"/>
<dbReference type="InterPro" id="IPR016181">
    <property type="entry name" value="Acyl_CoA_acyltransferase"/>
</dbReference>
<dbReference type="PANTHER" id="PTHR43138:SF1">
    <property type="entry name" value="N-ACETYLTRANSFERASE ACA1"/>
    <property type="match status" value="1"/>
</dbReference>
<dbReference type="CDD" id="cd04301">
    <property type="entry name" value="NAT_SF"/>
    <property type="match status" value="1"/>
</dbReference>
<evidence type="ECO:0000313" key="3">
    <source>
        <dbReference type="Proteomes" id="UP000269154"/>
    </source>
</evidence>
<organism evidence="2 3">
    <name type="scientific">Okeania hirsuta</name>
    <dbReference type="NCBI Taxonomy" id="1458930"/>
    <lineage>
        <taxon>Bacteria</taxon>
        <taxon>Bacillati</taxon>
        <taxon>Cyanobacteriota</taxon>
        <taxon>Cyanophyceae</taxon>
        <taxon>Oscillatoriophycideae</taxon>
        <taxon>Oscillatoriales</taxon>
        <taxon>Microcoleaceae</taxon>
        <taxon>Okeania</taxon>
    </lineage>
</organism>
<accession>A0A3N6NUD5</accession>
<name>A0A3N6NUD5_9CYAN</name>
<dbReference type="Gene3D" id="3.40.630.30">
    <property type="match status" value="1"/>
</dbReference>
<dbReference type="RefSeq" id="WP_124144327.1">
    <property type="nucleotide sequence ID" value="NZ_CAWOKI010000010.1"/>
</dbReference>
<proteinExistence type="predicted"/>
<dbReference type="InterPro" id="IPR052742">
    <property type="entry name" value="Mito_N-acetyltransferase"/>
</dbReference>
<keyword evidence="3" id="KW-1185">Reference proteome</keyword>
<dbReference type="SUPFAM" id="SSF55729">
    <property type="entry name" value="Acyl-CoA N-acyltransferases (Nat)"/>
    <property type="match status" value="1"/>
</dbReference>
<evidence type="ECO:0000313" key="2">
    <source>
        <dbReference type="EMBL" id="RQH40860.1"/>
    </source>
</evidence>
<keyword evidence="2" id="KW-0808">Transferase</keyword>
<feature type="domain" description="N-acetyltransferase" evidence="1">
    <location>
        <begin position="2"/>
        <end position="163"/>
    </location>
</feature>
<reference evidence="2 3" key="1">
    <citation type="journal article" date="2018" name="ACS Chem. Biol.">
        <title>Ketoreductase domain dysfunction expands chemodiversity: malyngamide biosynthesis in the cyanobacterium Okeania hirsuta.</title>
        <authorList>
            <person name="Moss N.A."/>
            <person name="Leao T."/>
            <person name="Rankin M."/>
            <person name="McCullough T.M."/>
            <person name="Qu P."/>
            <person name="Korobeynikov A."/>
            <person name="Smith J.L."/>
            <person name="Gerwick L."/>
            <person name="Gerwick W.H."/>
        </authorList>
    </citation>
    <scope>NUCLEOTIDE SEQUENCE [LARGE SCALE GENOMIC DNA]</scope>
    <source>
        <strain evidence="2 3">PAB10Feb10-1</strain>
    </source>
</reference>
<sequence length="164" mass="18652">MIKIRRFQEQDWPRIWAIVKPVFRAGETYTFPTDIPEQDAFHVWIEVPEATYVAEDDSGLILGTYYLKPNQPGQGSHVCNCGYVVREATRGKGVASAMCEHSQKEAVELGFHAMQYNLVVSINTGAVRLWQKHGFDIIGTLPEAFKHPKEGFVDAYVMYKKLET</sequence>
<dbReference type="InterPro" id="IPR000182">
    <property type="entry name" value="GNAT_dom"/>
</dbReference>
<comment type="caution">
    <text evidence="2">The sequence shown here is derived from an EMBL/GenBank/DDBJ whole genome shotgun (WGS) entry which is preliminary data.</text>
</comment>
<dbReference type="Pfam" id="PF00583">
    <property type="entry name" value="Acetyltransf_1"/>
    <property type="match status" value="1"/>
</dbReference>
<dbReference type="GO" id="GO:0016747">
    <property type="term" value="F:acyltransferase activity, transferring groups other than amino-acyl groups"/>
    <property type="evidence" value="ECO:0007669"/>
    <property type="project" value="InterPro"/>
</dbReference>
<gene>
    <name evidence="2" type="ORF">D5R40_15870</name>
</gene>
<dbReference type="PROSITE" id="PS51186">
    <property type="entry name" value="GNAT"/>
    <property type="match status" value="1"/>
</dbReference>